<name>Q4JMU4_9BACT</name>
<dbReference type="PANTHER" id="PTHR35024:SF4">
    <property type="entry name" value="POLYMER-FORMING CYTOSKELETAL PROTEIN"/>
    <property type="match status" value="1"/>
</dbReference>
<proteinExistence type="inferred from homology"/>
<evidence type="ECO:0000256" key="1">
    <source>
        <dbReference type="ARBA" id="ARBA00044755"/>
    </source>
</evidence>
<dbReference type="PANTHER" id="PTHR35024">
    <property type="entry name" value="HYPOTHETICAL CYTOSOLIC PROTEIN"/>
    <property type="match status" value="1"/>
</dbReference>
<dbReference type="Pfam" id="PF04519">
    <property type="entry name" value="Bactofilin"/>
    <property type="match status" value="1"/>
</dbReference>
<sequence length="115" mass="12065">MFERDKTGPGSPGDASLIDADMRITGTVVSSGDIVLAGQLDGEIKCRTLVVEDEAVLTGTVNATETIVSGNLNGEVTSDVLRIKETGVFDGAIKAKGVEVEKGASVKARFRKVKR</sequence>
<comment type="similarity">
    <text evidence="1">Belongs to the bactofilin family.</text>
</comment>
<accession>Q4JMU4</accession>
<evidence type="ECO:0000313" key="2">
    <source>
        <dbReference type="EMBL" id="AAY87219.1"/>
    </source>
</evidence>
<dbReference type="EMBL" id="DQ068068">
    <property type="protein sequence ID" value="AAY87219.1"/>
    <property type="molecule type" value="Genomic_DNA"/>
</dbReference>
<dbReference type="AlphaFoldDB" id="Q4JMU4"/>
<protein>
    <submittedName>
        <fullName evidence="2">Predicted membrane protein</fullName>
    </submittedName>
</protein>
<dbReference type="InterPro" id="IPR007607">
    <property type="entry name" value="BacA/B"/>
</dbReference>
<organism evidence="2">
    <name type="scientific">uncultured bacterium BAC17H8</name>
    <dbReference type="NCBI Taxonomy" id="332980"/>
    <lineage>
        <taxon>Bacteria</taxon>
        <taxon>environmental samples</taxon>
    </lineage>
</organism>
<reference evidence="2" key="1">
    <citation type="journal article" date="2005" name="PLoS Biol.">
        <title>New insights into metabolic properties of marine bacteria encoding proteorhodopsins.</title>
        <authorList>
            <person name="Sabehi G."/>
            <person name="Loy A."/>
            <person name="Jung K.H."/>
            <person name="Partha R."/>
            <person name="Spudich J.L."/>
            <person name="Isaacson T."/>
            <person name="Hirschberg J."/>
            <person name="Wagner M."/>
            <person name="Beja O."/>
        </authorList>
    </citation>
    <scope>NUCLEOTIDE SEQUENCE</scope>
</reference>